<keyword evidence="11 18" id="KW-0675">Receptor</keyword>
<comment type="caution">
    <text evidence="18">The sequence shown here is derived from an EMBL/GenBank/DDBJ whole genome shotgun (WGS) entry which is preliminary data.</text>
</comment>
<evidence type="ECO:0000256" key="2">
    <source>
        <dbReference type="ARBA" id="ARBA00009810"/>
    </source>
</evidence>
<evidence type="ECO:0000256" key="12">
    <source>
        <dbReference type="ARBA" id="ARBA00023237"/>
    </source>
</evidence>
<dbReference type="Gene3D" id="2.170.130.10">
    <property type="entry name" value="TonB-dependent receptor, plug domain"/>
    <property type="match status" value="1"/>
</dbReference>
<evidence type="ECO:0000256" key="4">
    <source>
        <dbReference type="ARBA" id="ARBA00022452"/>
    </source>
</evidence>
<evidence type="ECO:0000256" key="9">
    <source>
        <dbReference type="ARBA" id="ARBA00023077"/>
    </source>
</evidence>
<sequence length="690" mass="75331">MAPPRPSSSIKAASIKSPLKYALLLALGSAQADDQILQRVMVDGSRTNQLGVADAASSGTVTQEELAARTVYRPGEVLEAVPGLVVSQHSGEGKANQFYLRGFNLDHGTDLRTAVDGMPVNQRSHAHGQGWTDLNFLIPELAVRLDYKKGPYSAEEGDFASAGTASVVYANRLLQGVASVSAGQNGYGRALLADSVETSRGSLLYAVEAMHNDGPFTRPDDYQKLNAVLRYSEGYANNGFNISLMAYKADWNSTDQIPLRAVQDGQIGRNDAIDNTDGGKAHRYSLSGAWRRTAEDSASKVNAYIIANQLELWSNFTYFMDDPVHGDQFAQPDKRITSGLNASHSWHHHTETGNSETTIGVQLQNDNIFNSLVNTQARKTLSVTRQDHIVESSVGLYVENNTRWNAAFRTVVGARADGYRFDVQSDLAANSGKANDHLLSPSVSLIYGPWQTAEVYANFGSGFHSNDARGTTITIDPKTGLAADKVTPLVRSRGMELGARTSWLPGLQTALSLYRLDFDSELVYIGDAGATEAGPPSRRYGVEFSNYYKPLKWLSVDLDLAYARARSRGVVEEGSYIPGAIEGTGQLAVTVDDGGPYSASLKLRYFGPRPLIEDNSVRSKASMTLNGRFGWKIKKDLSLELEAFNITNRRDSAIDYYYASQLKGEAEAVTDIHFHPIESRSLRATLVKHF</sequence>
<keyword evidence="4 13" id="KW-1134">Transmembrane beta strand</keyword>
<evidence type="ECO:0000256" key="8">
    <source>
        <dbReference type="ARBA" id="ARBA00023065"/>
    </source>
</evidence>
<feature type="domain" description="TonB-dependent receptor plug" evidence="17">
    <location>
        <begin position="56"/>
        <end position="164"/>
    </location>
</feature>
<name>A0A7X4GPB2_9BURK</name>
<evidence type="ECO:0000259" key="17">
    <source>
        <dbReference type="Pfam" id="PF07715"/>
    </source>
</evidence>
<dbReference type="InterPro" id="IPR037066">
    <property type="entry name" value="Plug_dom_sf"/>
</dbReference>
<feature type="domain" description="TonB-dependent receptor-like beta-barrel" evidence="16">
    <location>
        <begin position="218"/>
        <end position="646"/>
    </location>
</feature>
<dbReference type="Gene3D" id="2.40.170.20">
    <property type="entry name" value="TonB-dependent receptor, beta-barrel domain"/>
    <property type="match status" value="1"/>
</dbReference>
<reference evidence="18 19" key="1">
    <citation type="submission" date="2019-12" db="EMBL/GenBank/DDBJ databases">
        <title>Novel species isolated from a subtropical stream in China.</title>
        <authorList>
            <person name="Lu H."/>
        </authorList>
    </citation>
    <scope>NUCLEOTIDE SEQUENCE [LARGE SCALE GENOMIC DNA]</scope>
    <source>
        <strain evidence="18 19">FT55W</strain>
    </source>
</reference>
<dbReference type="AlphaFoldDB" id="A0A7X4GPB2"/>
<organism evidence="18 19">
    <name type="scientific">Duganella rivi</name>
    <dbReference type="NCBI Taxonomy" id="2666083"/>
    <lineage>
        <taxon>Bacteria</taxon>
        <taxon>Pseudomonadati</taxon>
        <taxon>Pseudomonadota</taxon>
        <taxon>Betaproteobacteria</taxon>
        <taxon>Burkholderiales</taxon>
        <taxon>Oxalobacteraceae</taxon>
        <taxon>Telluria group</taxon>
        <taxon>Duganella</taxon>
    </lineage>
</organism>
<dbReference type="PANTHER" id="PTHR32552">
    <property type="entry name" value="FERRICHROME IRON RECEPTOR-RELATED"/>
    <property type="match status" value="1"/>
</dbReference>
<dbReference type="InterPro" id="IPR012910">
    <property type="entry name" value="Plug_dom"/>
</dbReference>
<keyword evidence="15" id="KW-0732">Signal</keyword>
<feature type="chain" id="PRO_5030876399" evidence="15">
    <location>
        <begin position="33"/>
        <end position="690"/>
    </location>
</feature>
<protein>
    <submittedName>
        <fullName evidence="18">TonB-dependent receptor</fullName>
    </submittedName>
</protein>
<dbReference type="InterPro" id="IPR036942">
    <property type="entry name" value="Beta-barrel_TonB_sf"/>
</dbReference>
<keyword evidence="3 13" id="KW-0813">Transport</keyword>
<dbReference type="GO" id="GO:0009279">
    <property type="term" value="C:cell outer membrane"/>
    <property type="evidence" value="ECO:0007669"/>
    <property type="project" value="UniProtKB-SubCell"/>
</dbReference>
<comment type="similarity">
    <text evidence="2 13 14">Belongs to the TonB-dependent receptor family.</text>
</comment>
<evidence type="ECO:0000256" key="1">
    <source>
        <dbReference type="ARBA" id="ARBA00004571"/>
    </source>
</evidence>
<evidence type="ECO:0000256" key="5">
    <source>
        <dbReference type="ARBA" id="ARBA00022496"/>
    </source>
</evidence>
<accession>A0A7X4GPB2</accession>
<dbReference type="InterPro" id="IPR000531">
    <property type="entry name" value="Beta-barrel_TonB"/>
</dbReference>
<dbReference type="EMBL" id="WWCK01000002">
    <property type="protein sequence ID" value="MYM66739.1"/>
    <property type="molecule type" value="Genomic_DNA"/>
</dbReference>
<evidence type="ECO:0000256" key="7">
    <source>
        <dbReference type="ARBA" id="ARBA00023004"/>
    </source>
</evidence>
<keyword evidence="6 13" id="KW-0812">Transmembrane</keyword>
<keyword evidence="12 13" id="KW-0998">Cell outer membrane</keyword>
<dbReference type="PANTHER" id="PTHR32552:SF81">
    <property type="entry name" value="TONB-DEPENDENT OUTER MEMBRANE RECEPTOR"/>
    <property type="match status" value="1"/>
</dbReference>
<feature type="signal peptide" evidence="15">
    <location>
        <begin position="1"/>
        <end position="32"/>
    </location>
</feature>
<evidence type="ECO:0000256" key="11">
    <source>
        <dbReference type="ARBA" id="ARBA00023170"/>
    </source>
</evidence>
<dbReference type="Pfam" id="PF07715">
    <property type="entry name" value="Plug"/>
    <property type="match status" value="1"/>
</dbReference>
<evidence type="ECO:0000259" key="16">
    <source>
        <dbReference type="Pfam" id="PF00593"/>
    </source>
</evidence>
<keyword evidence="8" id="KW-0406">Ion transport</keyword>
<dbReference type="InterPro" id="IPR039426">
    <property type="entry name" value="TonB-dep_rcpt-like"/>
</dbReference>
<dbReference type="Pfam" id="PF00593">
    <property type="entry name" value="TonB_dep_Rec_b-barrel"/>
    <property type="match status" value="1"/>
</dbReference>
<dbReference type="GO" id="GO:0006826">
    <property type="term" value="P:iron ion transport"/>
    <property type="evidence" value="ECO:0007669"/>
    <property type="project" value="UniProtKB-KW"/>
</dbReference>
<dbReference type="PROSITE" id="PS52016">
    <property type="entry name" value="TONB_DEPENDENT_REC_3"/>
    <property type="match status" value="1"/>
</dbReference>
<evidence type="ECO:0000256" key="14">
    <source>
        <dbReference type="RuleBase" id="RU003357"/>
    </source>
</evidence>
<evidence type="ECO:0000256" key="6">
    <source>
        <dbReference type="ARBA" id="ARBA00022692"/>
    </source>
</evidence>
<keyword evidence="5" id="KW-0410">Iron transport</keyword>
<evidence type="ECO:0000256" key="3">
    <source>
        <dbReference type="ARBA" id="ARBA00022448"/>
    </source>
</evidence>
<evidence type="ECO:0000313" key="18">
    <source>
        <dbReference type="EMBL" id="MYM66739.1"/>
    </source>
</evidence>
<evidence type="ECO:0000256" key="13">
    <source>
        <dbReference type="PROSITE-ProRule" id="PRU01360"/>
    </source>
</evidence>
<comment type="subcellular location">
    <subcellularLocation>
        <location evidence="1 13">Cell outer membrane</location>
        <topology evidence="1 13">Multi-pass membrane protein</topology>
    </subcellularLocation>
</comment>
<evidence type="ECO:0000256" key="10">
    <source>
        <dbReference type="ARBA" id="ARBA00023136"/>
    </source>
</evidence>
<keyword evidence="9 14" id="KW-0798">TonB box</keyword>
<keyword evidence="10 13" id="KW-0472">Membrane</keyword>
<gene>
    <name evidence="18" type="ORF">GTP45_07850</name>
</gene>
<proteinExistence type="inferred from homology"/>
<evidence type="ECO:0000313" key="19">
    <source>
        <dbReference type="Proteomes" id="UP000450012"/>
    </source>
</evidence>
<keyword evidence="7" id="KW-0408">Iron</keyword>
<dbReference type="SUPFAM" id="SSF56935">
    <property type="entry name" value="Porins"/>
    <property type="match status" value="1"/>
</dbReference>
<dbReference type="Proteomes" id="UP000450012">
    <property type="component" value="Unassembled WGS sequence"/>
</dbReference>
<keyword evidence="19" id="KW-1185">Reference proteome</keyword>
<evidence type="ECO:0000256" key="15">
    <source>
        <dbReference type="SAM" id="SignalP"/>
    </source>
</evidence>